<dbReference type="EMBL" id="FN554969">
    <property type="protein sequence ID" value="CBH11524.1"/>
    <property type="molecule type" value="Genomic_DNA"/>
</dbReference>
<accession>C9ZQ45</accession>
<sequence>MRSYGELWREGASTSLQCVTSTEHLAYLLHASLYIIFFLRVFAPYSQYLLPLSPSNYVFPCSVLFRVADQYLHHSPRISTGRCFYDAGQLRCDHLPCSPCIVLTLPNLFSFTRGP</sequence>
<gene>
    <name evidence="1" type="ORF">TbgDal_VI40</name>
</gene>
<dbReference type="RefSeq" id="XP_011773810.1">
    <property type="nucleotide sequence ID" value="XM_011775508.1"/>
</dbReference>
<dbReference type="Proteomes" id="UP000002316">
    <property type="component" value="Chromosome 6"/>
</dbReference>
<dbReference type="KEGG" id="tbg:TbgDal_VI40"/>
<dbReference type="AlphaFoldDB" id="C9ZQ45"/>
<proteinExistence type="predicted"/>
<dbReference type="GeneID" id="23862060"/>
<protein>
    <submittedName>
        <fullName evidence="1">Uncharacterized protein</fullName>
    </submittedName>
</protein>
<name>C9ZQ45_TRYB9</name>
<organism evidence="1 2">
    <name type="scientific">Trypanosoma brucei gambiense (strain MHOM/CI/86/DAL972)</name>
    <dbReference type="NCBI Taxonomy" id="679716"/>
    <lineage>
        <taxon>Eukaryota</taxon>
        <taxon>Discoba</taxon>
        <taxon>Euglenozoa</taxon>
        <taxon>Kinetoplastea</taxon>
        <taxon>Metakinetoplastina</taxon>
        <taxon>Trypanosomatida</taxon>
        <taxon>Trypanosomatidae</taxon>
        <taxon>Trypanosoma</taxon>
    </lineage>
</organism>
<evidence type="ECO:0000313" key="2">
    <source>
        <dbReference type="Proteomes" id="UP000002316"/>
    </source>
</evidence>
<reference evidence="2" key="1">
    <citation type="journal article" date="2010" name="PLoS Negl. Trop. Dis.">
        <title>The genome sequence of Trypanosoma brucei gambiense, causative agent of chronic human african trypanosomiasis.</title>
        <authorList>
            <person name="Jackson A.P."/>
            <person name="Sanders M."/>
            <person name="Berry A."/>
            <person name="McQuillan J."/>
            <person name="Aslett M.A."/>
            <person name="Quail M.A."/>
            <person name="Chukualim B."/>
            <person name="Capewell P."/>
            <person name="MacLeod A."/>
            <person name="Melville S.E."/>
            <person name="Gibson W."/>
            <person name="Barry J.D."/>
            <person name="Berriman M."/>
            <person name="Hertz-Fowler C."/>
        </authorList>
    </citation>
    <scope>NUCLEOTIDE SEQUENCE [LARGE SCALE GENOMIC DNA]</scope>
    <source>
        <strain evidence="2">MHOM/CI/86/DAL972</strain>
    </source>
</reference>
<evidence type="ECO:0000313" key="1">
    <source>
        <dbReference type="EMBL" id="CBH11524.1"/>
    </source>
</evidence>